<dbReference type="InterPro" id="IPR010895">
    <property type="entry name" value="CHRD"/>
</dbReference>
<name>B8IMH1_METNO</name>
<dbReference type="STRING" id="460265.Mnod_3444"/>
<accession>B8IMH1</accession>
<dbReference type="AlphaFoldDB" id="B8IMH1"/>
<keyword evidence="1" id="KW-0732">Signal</keyword>
<evidence type="ECO:0000313" key="3">
    <source>
        <dbReference type="EMBL" id="ACL58357.1"/>
    </source>
</evidence>
<dbReference type="Proteomes" id="UP000008207">
    <property type="component" value="Chromosome"/>
</dbReference>
<dbReference type="Pfam" id="PF07452">
    <property type="entry name" value="CHRD"/>
    <property type="match status" value="1"/>
</dbReference>
<dbReference type="eggNOG" id="ENOG5032RTH">
    <property type="taxonomic scope" value="Bacteria"/>
</dbReference>
<protein>
    <submittedName>
        <fullName evidence="3">CHRD domain containing protein</fullName>
    </submittedName>
</protein>
<proteinExistence type="predicted"/>
<feature type="domain" description="CHRD" evidence="2">
    <location>
        <begin position="29"/>
        <end position="147"/>
    </location>
</feature>
<dbReference type="HOGENOM" id="CLU_107551_1_0_5"/>
<organism evidence="3 4">
    <name type="scientific">Methylobacterium nodulans (strain LMG 21967 / CNCM I-2342 / ORS 2060)</name>
    <dbReference type="NCBI Taxonomy" id="460265"/>
    <lineage>
        <taxon>Bacteria</taxon>
        <taxon>Pseudomonadati</taxon>
        <taxon>Pseudomonadota</taxon>
        <taxon>Alphaproteobacteria</taxon>
        <taxon>Hyphomicrobiales</taxon>
        <taxon>Methylobacteriaceae</taxon>
        <taxon>Methylobacterium</taxon>
    </lineage>
</organism>
<feature type="chain" id="PRO_5002874522" evidence="1">
    <location>
        <begin position="27"/>
        <end position="147"/>
    </location>
</feature>
<feature type="signal peptide" evidence="1">
    <location>
        <begin position="1"/>
        <end position="26"/>
    </location>
</feature>
<evidence type="ECO:0000256" key="1">
    <source>
        <dbReference type="SAM" id="SignalP"/>
    </source>
</evidence>
<dbReference type="KEGG" id="mno:Mnod_3444"/>
<dbReference type="RefSeq" id="WP_015930019.1">
    <property type="nucleotide sequence ID" value="NC_011894.1"/>
</dbReference>
<dbReference type="PROSITE" id="PS50933">
    <property type="entry name" value="CHRD"/>
    <property type="match status" value="1"/>
</dbReference>
<dbReference type="SMART" id="SM00754">
    <property type="entry name" value="CHRD"/>
    <property type="match status" value="1"/>
</dbReference>
<reference evidence="3 4" key="1">
    <citation type="submission" date="2009-01" db="EMBL/GenBank/DDBJ databases">
        <title>Complete sequence of chromosome of Methylobacterium nodulans ORS 2060.</title>
        <authorList>
            <consortium name="US DOE Joint Genome Institute"/>
            <person name="Lucas S."/>
            <person name="Copeland A."/>
            <person name="Lapidus A."/>
            <person name="Glavina del Rio T."/>
            <person name="Dalin E."/>
            <person name="Tice H."/>
            <person name="Bruce D."/>
            <person name="Goodwin L."/>
            <person name="Pitluck S."/>
            <person name="Sims D."/>
            <person name="Brettin T."/>
            <person name="Detter J.C."/>
            <person name="Han C."/>
            <person name="Larimer F."/>
            <person name="Land M."/>
            <person name="Hauser L."/>
            <person name="Kyrpides N."/>
            <person name="Ivanova N."/>
            <person name="Marx C.J."/>
            <person name="Richardson P."/>
        </authorList>
    </citation>
    <scope>NUCLEOTIDE SEQUENCE [LARGE SCALE GENOMIC DNA]</scope>
    <source>
        <strain evidence="4">LMG 21967 / CNCM I-2342 / ORS 2060</strain>
    </source>
</reference>
<gene>
    <name evidence="3" type="ordered locus">Mnod_3444</name>
</gene>
<evidence type="ECO:0000259" key="2">
    <source>
        <dbReference type="PROSITE" id="PS50933"/>
    </source>
</evidence>
<sequence length="147" mass="15160">MTRVIPCGVAALVLSLALGIAGAADAAGEKQTFRATLNGTSEVPPNQTKGTGEITATYDPATRMLTWKGNYSGLTGPVTAAHFHGPAEPGQNAGVLIPVTATTSPFEGSTPLDDAKAADLTAGKLYLNIHTREHPQGEIRGQVERAP</sequence>
<dbReference type="EMBL" id="CP001349">
    <property type="protein sequence ID" value="ACL58357.1"/>
    <property type="molecule type" value="Genomic_DNA"/>
</dbReference>
<keyword evidence="4" id="KW-1185">Reference proteome</keyword>
<evidence type="ECO:0000313" key="4">
    <source>
        <dbReference type="Proteomes" id="UP000008207"/>
    </source>
</evidence>
<dbReference type="OrthoDB" id="571052at2"/>